<dbReference type="PROSITE" id="PS00698">
    <property type="entry name" value="GH9_3"/>
    <property type="match status" value="1"/>
</dbReference>
<dbReference type="EC" id="3.2.1.4" evidence="9"/>
<dbReference type="InterPro" id="IPR008928">
    <property type="entry name" value="6-hairpin_glycosidase_sf"/>
</dbReference>
<dbReference type="PANTHER" id="PTHR22298">
    <property type="entry name" value="ENDO-1,4-BETA-GLUCANASE"/>
    <property type="match status" value="1"/>
</dbReference>
<dbReference type="InterPro" id="IPR001701">
    <property type="entry name" value="Glyco_hydro_9"/>
</dbReference>
<evidence type="ECO:0000256" key="3">
    <source>
        <dbReference type="ARBA" id="ARBA00022801"/>
    </source>
</evidence>
<evidence type="ECO:0000256" key="7">
    <source>
        <dbReference type="ARBA" id="ARBA00023326"/>
    </source>
</evidence>
<keyword evidence="3 8" id="KW-0378">Hydrolase</keyword>
<reference evidence="11 12" key="1">
    <citation type="submission" date="2023-05" db="EMBL/GenBank/DDBJ databases">
        <title>A 100% complete, gapless, phased diploid assembly of the Scenedesmus obliquus UTEX 3031 genome.</title>
        <authorList>
            <person name="Biondi T.C."/>
            <person name="Hanschen E.R."/>
            <person name="Kwon T."/>
            <person name="Eng W."/>
            <person name="Kruse C.P.S."/>
            <person name="Koehler S.I."/>
            <person name="Kunde Y."/>
            <person name="Gleasner C.D."/>
            <person name="You Mak K.T."/>
            <person name="Polle J."/>
            <person name="Hovde B.T."/>
            <person name="Starkenburg S.R."/>
        </authorList>
    </citation>
    <scope>NUCLEOTIDE SEQUENCE [LARGE SCALE GENOMIC DNA]</scope>
    <source>
        <strain evidence="11 12">DOE0152z</strain>
    </source>
</reference>
<evidence type="ECO:0000256" key="8">
    <source>
        <dbReference type="PROSITE-ProRule" id="PRU10060"/>
    </source>
</evidence>
<dbReference type="InterPro" id="IPR033126">
    <property type="entry name" value="Glyco_hydro_9_Asp/Glu_AS"/>
</dbReference>
<dbReference type="PROSITE" id="PS51257">
    <property type="entry name" value="PROKAR_LIPOPROTEIN"/>
    <property type="match status" value="1"/>
</dbReference>
<gene>
    <name evidence="11" type="ORF">OEZ85_010994</name>
</gene>
<feature type="domain" description="Glycoside hydrolase family 9" evidence="10">
    <location>
        <begin position="85"/>
        <end position="509"/>
    </location>
</feature>
<evidence type="ECO:0000256" key="1">
    <source>
        <dbReference type="ARBA" id="ARBA00000966"/>
    </source>
</evidence>
<evidence type="ECO:0000256" key="2">
    <source>
        <dbReference type="ARBA" id="ARBA00007072"/>
    </source>
</evidence>
<feature type="active site" evidence="8">
    <location>
        <position position="496"/>
    </location>
</feature>
<evidence type="ECO:0000256" key="6">
    <source>
        <dbReference type="ARBA" id="ARBA00023295"/>
    </source>
</evidence>
<proteinExistence type="inferred from homology"/>
<evidence type="ECO:0000256" key="9">
    <source>
        <dbReference type="RuleBase" id="RU361166"/>
    </source>
</evidence>
<keyword evidence="7 8" id="KW-0624">Polysaccharide degradation</keyword>
<dbReference type="Pfam" id="PF00759">
    <property type="entry name" value="Glyco_hydro_9"/>
    <property type="match status" value="1"/>
</dbReference>
<comment type="similarity">
    <text evidence="2 8 9">Belongs to the glycosyl hydrolase 9 (cellulase E) family.</text>
</comment>
<dbReference type="EMBL" id="CP126209">
    <property type="protein sequence ID" value="WIA10828.1"/>
    <property type="molecule type" value="Genomic_DNA"/>
</dbReference>
<dbReference type="SUPFAM" id="SSF48208">
    <property type="entry name" value="Six-hairpin glycosidases"/>
    <property type="match status" value="1"/>
</dbReference>
<evidence type="ECO:0000256" key="5">
    <source>
        <dbReference type="ARBA" id="ARBA00023277"/>
    </source>
</evidence>
<evidence type="ECO:0000256" key="4">
    <source>
        <dbReference type="ARBA" id="ARBA00023001"/>
    </source>
</evidence>
<dbReference type="Gene3D" id="1.50.10.10">
    <property type="match status" value="1"/>
</dbReference>
<evidence type="ECO:0000259" key="10">
    <source>
        <dbReference type="Pfam" id="PF00759"/>
    </source>
</evidence>
<keyword evidence="5 8" id="KW-0119">Carbohydrate metabolism</keyword>
<evidence type="ECO:0000313" key="11">
    <source>
        <dbReference type="EMBL" id="WIA10828.1"/>
    </source>
</evidence>
<dbReference type="Proteomes" id="UP001244341">
    <property type="component" value="Chromosome 2b"/>
</dbReference>
<keyword evidence="12" id="KW-1185">Reference proteome</keyword>
<evidence type="ECO:0000313" key="12">
    <source>
        <dbReference type="Proteomes" id="UP001244341"/>
    </source>
</evidence>
<sequence length="520" mass="56424">MNAAASRKPAGGSACSFAPNLSSTSASSCKWFRAHRKGYTIFSAGHQQGGLSFPADLGWPFASVFGNEQAAPVAAAAAALGPDKYATVLGMSLEFYDAQRSGKLPDKRISWRGDSLTSDRTPAGTDITGGWYDAGDNVKFQLPGAWTASMLAWGLLQFRDGFQAAGRYEHGLATLRWATDFFIRSYYAPERLVGQVGNGAVDHSSWQRPEDVPGQSPVYVLDPRSPGSDVAGNIAAVLAQASIVFRQREPAYAAKCLAVARSVFDFGTKYRGKYSDSTSDAGAFYKSSNYLDDLAWAAVWLHKATGQASYLAQAKVLMAQHVAQDSRPWANIDWDNNFWTTALMLGRLGVKEYAQFPRQFVDAWLYGRNGVIFTPKGLAWHGDWGALRHTGNALFYMLSYAKDDAGLRKQILCFAQQQVAYILGERTGQSFVVGYGPNFPKQPHHRAASCRAGQQCGWAALDSAAANPNIIRGALVGGPDASDRYSDTRRNFIQNEVAIDYNAGFTGVLAALVGSTRMQC</sequence>
<dbReference type="InterPro" id="IPR012341">
    <property type="entry name" value="6hp_glycosidase-like_sf"/>
</dbReference>
<accession>A0ABY8TNY7</accession>
<comment type="catalytic activity">
    <reaction evidence="1 9">
        <text>Endohydrolysis of (1-&gt;4)-beta-D-glucosidic linkages in cellulose, lichenin and cereal beta-D-glucans.</text>
        <dbReference type="EC" id="3.2.1.4"/>
    </reaction>
</comment>
<protein>
    <recommendedName>
        <fullName evidence="9">Endoglucanase</fullName>
        <ecNumber evidence="9">3.2.1.4</ecNumber>
    </recommendedName>
</protein>
<keyword evidence="4 9" id="KW-0136">Cellulose degradation</keyword>
<organism evidence="11 12">
    <name type="scientific">Tetradesmus obliquus</name>
    <name type="common">Green alga</name>
    <name type="synonym">Acutodesmus obliquus</name>
    <dbReference type="NCBI Taxonomy" id="3088"/>
    <lineage>
        <taxon>Eukaryota</taxon>
        <taxon>Viridiplantae</taxon>
        <taxon>Chlorophyta</taxon>
        <taxon>core chlorophytes</taxon>
        <taxon>Chlorophyceae</taxon>
        <taxon>CS clade</taxon>
        <taxon>Sphaeropleales</taxon>
        <taxon>Scenedesmaceae</taxon>
        <taxon>Tetradesmus</taxon>
    </lineage>
</organism>
<feature type="active site" evidence="8">
    <location>
        <position position="487"/>
    </location>
</feature>
<name>A0ABY8TNY7_TETOB</name>
<keyword evidence="6 8" id="KW-0326">Glycosidase</keyword>